<dbReference type="GO" id="GO:0043190">
    <property type="term" value="C:ATP-binding cassette (ABC) transporter complex"/>
    <property type="evidence" value="ECO:0007669"/>
    <property type="project" value="InterPro"/>
</dbReference>
<dbReference type="PANTHER" id="PTHR30290:SF83">
    <property type="entry name" value="ABC TRANSPORTER SUBSTRATE-BINDING PROTEIN"/>
    <property type="match status" value="1"/>
</dbReference>
<dbReference type="InterPro" id="IPR039424">
    <property type="entry name" value="SBP_5"/>
</dbReference>
<evidence type="ECO:0000259" key="2">
    <source>
        <dbReference type="Pfam" id="PF00496"/>
    </source>
</evidence>
<evidence type="ECO:0000313" key="3">
    <source>
        <dbReference type="EMBL" id="ADZ89449.1"/>
    </source>
</evidence>
<evidence type="ECO:0000256" key="1">
    <source>
        <dbReference type="SAM" id="SignalP"/>
    </source>
</evidence>
<dbReference type="PATRIC" id="fig|717774.3.peg.149"/>
<dbReference type="RefSeq" id="WP_013659356.1">
    <property type="nucleotide sequence ID" value="NC_015276.1"/>
</dbReference>
<feature type="chain" id="PRO_5003279278" evidence="1">
    <location>
        <begin position="24"/>
        <end position="513"/>
    </location>
</feature>
<feature type="signal peptide" evidence="1">
    <location>
        <begin position="1"/>
        <end position="23"/>
    </location>
</feature>
<dbReference type="CDD" id="cd08490">
    <property type="entry name" value="PBP2_NikA_DppA_OppA_like_3"/>
    <property type="match status" value="1"/>
</dbReference>
<dbReference type="KEGG" id="mme:Marme_0145"/>
<proteinExistence type="predicted"/>
<dbReference type="PIRSF" id="PIRSF002741">
    <property type="entry name" value="MppA"/>
    <property type="match status" value="1"/>
</dbReference>
<gene>
    <name evidence="3" type="ordered locus">Marme_0145</name>
</gene>
<sequence length="513" mass="56567" precursor="true">MSFKKMNAALASLIILFASNAHAEAPTPENTIKVNAAFEFNSIDPSVSGYLYTRMQVLETLIDVDADGKLQAGLATSWSTSRDGLTWRLQLRDDVLFHNGDAMTAKDVVSSLNVAKRKQGPLRSAPIADISMGDTAQEVVITLTTPYKVLGAALAHYSASILPAGKYNFEDKLTELVGTGPYKLYEFKPPHKLVVEKFDQYWGQMASMPFASYLTGHRAEARVLQARSGQSDIVFGLDPAAAPMLARSNKVEIIKSKLPRTLVLKVNAAHPYLKEIEARQALSMAIERKGISMAVLRTPDSATTQLLPPSMSDWHISDAPSLDKNLDKARALLEQIGWKRNSDGMFERDGKPFALRLITYADRPELTTVATALQAQWKKLGVDLKVDITNSSAIPAGHQDGTLNLALIARNYGFIVDPLLTLIKDFGQESGGDWGSMNWHNPQIQVALKGLVNENNPDRYRATAQAFAEAVATELPVIPIASYTQQTSVNKRIEGFRFDPFERNFYLNKITIK</sequence>
<keyword evidence="4" id="KW-1185">Reference proteome</keyword>
<dbReference type="AlphaFoldDB" id="F2JW61"/>
<dbReference type="OrthoDB" id="9801912at2"/>
<dbReference type="Pfam" id="PF00496">
    <property type="entry name" value="SBP_bac_5"/>
    <property type="match status" value="1"/>
</dbReference>
<protein>
    <submittedName>
        <fullName evidence="3">ABC-type transporter, periplasmic subunit</fullName>
    </submittedName>
</protein>
<reference evidence="3 4" key="1">
    <citation type="journal article" date="2012" name="Stand. Genomic Sci.">
        <title>Complete genome sequence of the melanogenic marine bacterium Marinomonas mediterranea type strain (MMB-1(T)).</title>
        <authorList>
            <person name="Lucas-Elio P."/>
            <person name="Goodwin L."/>
            <person name="Woyke T."/>
            <person name="Pitluck S."/>
            <person name="Nolan M."/>
            <person name="Kyrpides N.C."/>
            <person name="Detter J.C."/>
            <person name="Copeland A."/>
            <person name="Teshima H."/>
            <person name="Bruce D."/>
            <person name="Detter C."/>
            <person name="Tapia R."/>
            <person name="Han S."/>
            <person name="Land M.L."/>
            <person name="Ivanova N."/>
            <person name="Mikhailova N."/>
            <person name="Johnston A.W."/>
            <person name="Sanchez-Amat A."/>
        </authorList>
    </citation>
    <scope>NUCLEOTIDE SEQUENCE [LARGE SCALE GENOMIC DNA]</scope>
    <source>
        <strain evidence="4">ATCC 700492 / JCM 21426 / NBRC 103028 / MMB-1</strain>
    </source>
</reference>
<accession>F2JW61</accession>
<dbReference type="GO" id="GO:1904680">
    <property type="term" value="F:peptide transmembrane transporter activity"/>
    <property type="evidence" value="ECO:0007669"/>
    <property type="project" value="TreeGrafter"/>
</dbReference>
<dbReference type="SUPFAM" id="SSF53850">
    <property type="entry name" value="Periplasmic binding protein-like II"/>
    <property type="match status" value="1"/>
</dbReference>
<dbReference type="GO" id="GO:0030288">
    <property type="term" value="C:outer membrane-bounded periplasmic space"/>
    <property type="evidence" value="ECO:0007669"/>
    <property type="project" value="UniProtKB-ARBA"/>
</dbReference>
<evidence type="ECO:0000313" key="4">
    <source>
        <dbReference type="Proteomes" id="UP000001062"/>
    </source>
</evidence>
<dbReference type="GO" id="GO:0015833">
    <property type="term" value="P:peptide transport"/>
    <property type="evidence" value="ECO:0007669"/>
    <property type="project" value="TreeGrafter"/>
</dbReference>
<dbReference type="InterPro" id="IPR030678">
    <property type="entry name" value="Peptide/Ni-bd"/>
</dbReference>
<dbReference type="PANTHER" id="PTHR30290">
    <property type="entry name" value="PERIPLASMIC BINDING COMPONENT OF ABC TRANSPORTER"/>
    <property type="match status" value="1"/>
</dbReference>
<dbReference type="InterPro" id="IPR000914">
    <property type="entry name" value="SBP_5_dom"/>
</dbReference>
<dbReference type="Proteomes" id="UP000001062">
    <property type="component" value="Chromosome"/>
</dbReference>
<dbReference type="STRING" id="717774.Marme_0145"/>
<feature type="domain" description="Solute-binding protein family 5" evidence="2">
    <location>
        <begin position="69"/>
        <end position="413"/>
    </location>
</feature>
<dbReference type="eggNOG" id="COG0747">
    <property type="taxonomic scope" value="Bacteria"/>
</dbReference>
<dbReference type="HOGENOM" id="CLU_017028_7_5_6"/>
<organism evidence="3 4">
    <name type="scientific">Marinomonas mediterranea (strain ATCC 700492 / JCM 21426 / NBRC 103028 / MMB-1)</name>
    <dbReference type="NCBI Taxonomy" id="717774"/>
    <lineage>
        <taxon>Bacteria</taxon>
        <taxon>Pseudomonadati</taxon>
        <taxon>Pseudomonadota</taxon>
        <taxon>Gammaproteobacteria</taxon>
        <taxon>Oceanospirillales</taxon>
        <taxon>Oceanospirillaceae</taxon>
        <taxon>Marinomonas</taxon>
    </lineage>
</organism>
<dbReference type="Gene3D" id="3.10.105.10">
    <property type="entry name" value="Dipeptide-binding Protein, Domain 3"/>
    <property type="match status" value="1"/>
</dbReference>
<keyword evidence="1" id="KW-0732">Signal</keyword>
<name>F2JW61_MARM1</name>
<dbReference type="EMBL" id="CP002583">
    <property type="protein sequence ID" value="ADZ89449.1"/>
    <property type="molecule type" value="Genomic_DNA"/>
</dbReference>
<dbReference type="Gene3D" id="3.40.190.10">
    <property type="entry name" value="Periplasmic binding protein-like II"/>
    <property type="match status" value="1"/>
</dbReference>